<evidence type="ECO:0000259" key="1">
    <source>
        <dbReference type="Pfam" id="PF04992"/>
    </source>
</evidence>
<dbReference type="Gene3D" id="6.20.50.80">
    <property type="match status" value="1"/>
</dbReference>
<accession>A0AA88WRJ0</accession>
<proteinExistence type="predicted"/>
<dbReference type="AlphaFoldDB" id="A0AA88WRJ0"/>
<dbReference type="EMBL" id="JAVXUP010000264">
    <property type="protein sequence ID" value="KAK3032562.1"/>
    <property type="molecule type" value="Genomic_DNA"/>
</dbReference>
<organism evidence="2 3">
    <name type="scientific">Escallonia herrerae</name>
    <dbReference type="NCBI Taxonomy" id="1293975"/>
    <lineage>
        <taxon>Eukaryota</taxon>
        <taxon>Viridiplantae</taxon>
        <taxon>Streptophyta</taxon>
        <taxon>Embryophyta</taxon>
        <taxon>Tracheophyta</taxon>
        <taxon>Spermatophyta</taxon>
        <taxon>Magnoliopsida</taxon>
        <taxon>eudicotyledons</taxon>
        <taxon>Gunneridae</taxon>
        <taxon>Pentapetalae</taxon>
        <taxon>asterids</taxon>
        <taxon>campanulids</taxon>
        <taxon>Escalloniales</taxon>
        <taxon>Escalloniaceae</taxon>
        <taxon>Escallonia</taxon>
    </lineage>
</organism>
<evidence type="ECO:0000313" key="2">
    <source>
        <dbReference type="EMBL" id="KAK3032562.1"/>
    </source>
</evidence>
<dbReference type="InterPro" id="IPR007075">
    <property type="entry name" value="RNA_pol_Rpb1_6"/>
</dbReference>
<dbReference type="Proteomes" id="UP001188597">
    <property type="component" value="Unassembled WGS sequence"/>
</dbReference>
<gene>
    <name evidence="2" type="ORF">RJ639_036801</name>
</gene>
<keyword evidence="3" id="KW-1185">Reference proteome</keyword>
<protein>
    <recommendedName>
        <fullName evidence="1">RNA polymerase Rpb1 domain-containing protein</fullName>
    </recommendedName>
</protein>
<sequence length="239" mass="27665">MEDIMVKYDATVRNSLGDVIQFFYGEDGMDAVWIESQKLDALKTEKTEFNKVFRCELDDEKWNPNYMLPEHVEDLETIREFGNVFDIEVQKLEADRFQVGTEIATNGDNSWLMPVNLKRLIWNAHETFKVDLRRPSDMHLMEIVEAVDKLQERRKVVPGDDAMSMEAQKNATLFFNFLLRSAFASKRVLNEYRLTREAFDWIDPISFSTALSPNLSISTGRLGATSTSHIPNHHRDPIS</sequence>
<comment type="caution">
    <text evidence="2">The sequence shown here is derived from an EMBL/GenBank/DDBJ whole genome shotgun (WGS) entry which is preliminary data.</text>
</comment>
<name>A0AA88WRJ0_9ASTE</name>
<feature type="domain" description="RNA polymerase Rpb1" evidence="1">
    <location>
        <begin position="29"/>
        <end position="202"/>
    </location>
</feature>
<evidence type="ECO:0000313" key="3">
    <source>
        <dbReference type="Proteomes" id="UP001188597"/>
    </source>
</evidence>
<dbReference type="Pfam" id="PF04992">
    <property type="entry name" value="RNA_pol_Rpb1_6"/>
    <property type="match status" value="1"/>
</dbReference>
<dbReference type="GO" id="GO:0003899">
    <property type="term" value="F:DNA-directed RNA polymerase activity"/>
    <property type="evidence" value="ECO:0007669"/>
    <property type="project" value="InterPro"/>
</dbReference>
<reference evidence="2" key="1">
    <citation type="submission" date="2022-12" db="EMBL/GenBank/DDBJ databases">
        <title>Draft genome assemblies for two species of Escallonia (Escalloniales).</title>
        <authorList>
            <person name="Chanderbali A."/>
            <person name="Dervinis C."/>
            <person name="Anghel I."/>
            <person name="Soltis D."/>
            <person name="Soltis P."/>
            <person name="Zapata F."/>
        </authorList>
    </citation>
    <scope>NUCLEOTIDE SEQUENCE</scope>
    <source>
        <strain evidence="2">UCBG64.0493</strain>
        <tissue evidence="2">Leaf</tissue>
    </source>
</reference>
<dbReference type="GO" id="GO:0006351">
    <property type="term" value="P:DNA-templated transcription"/>
    <property type="evidence" value="ECO:0007669"/>
    <property type="project" value="InterPro"/>
</dbReference>
<dbReference type="GO" id="GO:0003677">
    <property type="term" value="F:DNA binding"/>
    <property type="evidence" value="ECO:0007669"/>
    <property type="project" value="InterPro"/>
</dbReference>
<dbReference type="SUPFAM" id="SSF64484">
    <property type="entry name" value="beta and beta-prime subunits of DNA dependent RNA-polymerase"/>
    <property type="match status" value="1"/>
</dbReference>